<accession>A0ABQ0C009</accession>
<gene>
    <name evidence="1" type="ORF">K340107D12_49510</name>
</gene>
<evidence type="ECO:0000313" key="1">
    <source>
        <dbReference type="EMBL" id="GAA6502135.1"/>
    </source>
</evidence>
<comment type="caution">
    <text evidence="1">The sequence shown here is derived from an EMBL/GenBank/DDBJ whole genome shotgun (WGS) entry which is preliminary data.</text>
</comment>
<dbReference type="Proteomes" id="UP001600941">
    <property type="component" value="Unassembled WGS sequence"/>
</dbReference>
<name>A0ABQ0C009_9FIRM</name>
<organism evidence="1 2">
    <name type="scientific">Blautia parvula</name>
    <dbReference type="NCBI Taxonomy" id="2877527"/>
    <lineage>
        <taxon>Bacteria</taxon>
        <taxon>Bacillati</taxon>
        <taxon>Bacillota</taxon>
        <taxon>Clostridia</taxon>
        <taxon>Lachnospirales</taxon>
        <taxon>Lachnospiraceae</taxon>
        <taxon>Blautia</taxon>
    </lineage>
</organism>
<evidence type="ECO:0000313" key="2">
    <source>
        <dbReference type="Proteomes" id="UP001600941"/>
    </source>
</evidence>
<sequence>MILKYAASPTVTVILRVAANQAAIAKPTVTAIAAPSAAVPNAPADPTVIVTVTVIPAVTVIPTVTATAIPAPTLPVPS</sequence>
<proteinExistence type="predicted"/>
<reference evidence="1 2" key="1">
    <citation type="submission" date="2024-04" db="EMBL/GenBank/DDBJ databases">
        <title>Defined microbial consortia suppress multidrug-resistant proinflammatory Enterobacteriaceae via ecological control.</title>
        <authorList>
            <person name="Furuichi M."/>
            <person name="Kawaguchi T."/>
            <person name="Pust M."/>
            <person name="Yasuma K."/>
            <person name="Plichta D."/>
            <person name="Hasegawa N."/>
            <person name="Ohya T."/>
            <person name="Bhattarai S."/>
            <person name="Sasajima S."/>
            <person name="Aoto Y."/>
            <person name="Tuganbaev T."/>
            <person name="Yaginuma M."/>
            <person name="Ueda M."/>
            <person name="Okahashi N."/>
            <person name="Amafuji K."/>
            <person name="Kiridooshi Y."/>
            <person name="Sugita K."/>
            <person name="Strazar M."/>
            <person name="Skelly A."/>
            <person name="Suda W."/>
            <person name="Hattori M."/>
            <person name="Nakamoto N."/>
            <person name="Caballero S."/>
            <person name="Norman J."/>
            <person name="Olle B."/>
            <person name="Tanoue T."/>
            <person name="Arita M."/>
            <person name="Bucci V."/>
            <person name="Atarashi K."/>
            <person name="Xavier R."/>
            <person name="Honda K."/>
        </authorList>
    </citation>
    <scope>NUCLEOTIDE SEQUENCE [LARGE SCALE GENOMIC DNA]</scope>
    <source>
        <strain evidence="2">k34-0107-D12</strain>
    </source>
</reference>
<keyword evidence="2" id="KW-1185">Reference proteome</keyword>
<dbReference type="EMBL" id="BAABZQ010000001">
    <property type="protein sequence ID" value="GAA6502135.1"/>
    <property type="molecule type" value="Genomic_DNA"/>
</dbReference>
<protein>
    <submittedName>
        <fullName evidence="1">Uncharacterized protein</fullName>
    </submittedName>
</protein>